<proteinExistence type="predicted"/>
<sequence length="49" mass="5959">MWCQKFGDYLKRLGQRKLQKLELKQAQYNSIRMWQTSLIPNFCQDIATH</sequence>
<reference evidence="1" key="2">
    <citation type="journal article" date="2015" name="Data Brief">
        <title>Shoot transcriptome of the giant reed, Arundo donax.</title>
        <authorList>
            <person name="Barrero R.A."/>
            <person name="Guerrero F.D."/>
            <person name="Moolhuijzen P."/>
            <person name="Goolsby J.A."/>
            <person name="Tidwell J."/>
            <person name="Bellgard S.E."/>
            <person name="Bellgard M.I."/>
        </authorList>
    </citation>
    <scope>NUCLEOTIDE SEQUENCE</scope>
    <source>
        <tissue evidence="1">Shoot tissue taken approximately 20 cm above the soil surface</tissue>
    </source>
</reference>
<name>A0A0A9BTA9_ARUDO</name>
<protein>
    <submittedName>
        <fullName evidence="1">Uncharacterized protein</fullName>
    </submittedName>
</protein>
<dbReference type="AlphaFoldDB" id="A0A0A9BTA9"/>
<accession>A0A0A9BTA9</accession>
<dbReference type="EMBL" id="GBRH01231369">
    <property type="protein sequence ID" value="JAD66526.1"/>
    <property type="molecule type" value="Transcribed_RNA"/>
</dbReference>
<organism evidence="1">
    <name type="scientific">Arundo donax</name>
    <name type="common">Giant reed</name>
    <name type="synonym">Donax arundinaceus</name>
    <dbReference type="NCBI Taxonomy" id="35708"/>
    <lineage>
        <taxon>Eukaryota</taxon>
        <taxon>Viridiplantae</taxon>
        <taxon>Streptophyta</taxon>
        <taxon>Embryophyta</taxon>
        <taxon>Tracheophyta</taxon>
        <taxon>Spermatophyta</taxon>
        <taxon>Magnoliopsida</taxon>
        <taxon>Liliopsida</taxon>
        <taxon>Poales</taxon>
        <taxon>Poaceae</taxon>
        <taxon>PACMAD clade</taxon>
        <taxon>Arundinoideae</taxon>
        <taxon>Arundineae</taxon>
        <taxon>Arundo</taxon>
    </lineage>
</organism>
<evidence type="ECO:0000313" key="1">
    <source>
        <dbReference type="EMBL" id="JAD66526.1"/>
    </source>
</evidence>
<reference evidence="1" key="1">
    <citation type="submission" date="2014-09" db="EMBL/GenBank/DDBJ databases">
        <authorList>
            <person name="Magalhaes I.L.F."/>
            <person name="Oliveira U."/>
            <person name="Santos F.R."/>
            <person name="Vidigal T.H.D.A."/>
            <person name="Brescovit A.D."/>
            <person name="Santos A.J."/>
        </authorList>
    </citation>
    <scope>NUCLEOTIDE SEQUENCE</scope>
    <source>
        <tissue evidence="1">Shoot tissue taken approximately 20 cm above the soil surface</tissue>
    </source>
</reference>